<dbReference type="PANTHER" id="PTHR46401:SF2">
    <property type="entry name" value="GLYCOSYLTRANSFERASE WBBK-RELATED"/>
    <property type="match status" value="1"/>
</dbReference>
<dbReference type="SUPFAM" id="SSF53756">
    <property type="entry name" value="UDP-Glycosyltransferase/glycogen phosphorylase"/>
    <property type="match status" value="1"/>
</dbReference>
<evidence type="ECO:0000259" key="3">
    <source>
        <dbReference type="Pfam" id="PF13579"/>
    </source>
</evidence>
<dbReference type="GO" id="GO:0016757">
    <property type="term" value="F:glycosyltransferase activity"/>
    <property type="evidence" value="ECO:0007669"/>
    <property type="project" value="InterPro"/>
</dbReference>
<sequence length="361" mass="39196">MPEGMTAVVVTTQPNRYREAIAEAPECEQIGRVTVHRIALPAHDSGMIDQARSFLTFAGKALPIVFRSGPFDGAFATSSRLMTATLGAFVSTAKSVPLYLDIRDLFAETMSNVLGRGTAKVLAPLFNLLERWTFRRASYINVVSPGFTEHVHRIAPAAELSELPNGIDEEFLAIDPAGSLPATKRPPTILYAGNVGEGQGLHRILPEAARSLGSRAQFRIVGHGGGLAELKKSVSGLPNVTLVPPVSRTVLLQEYAQADILFVHLNDYPAFLKVLPSKIFEYGAMGKPILAGLNGVSAKLVQEELPYARVFEPCRPDQLVEAFDQLGPVDLAAVRTFREKFARTEIMNRMADDLVSFVAQG</sequence>
<dbReference type="CDD" id="cd03794">
    <property type="entry name" value="GT4_WbuB-like"/>
    <property type="match status" value="1"/>
</dbReference>
<feature type="domain" description="Glycosyltransferase subfamily 4-like N-terminal" evidence="3">
    <location>
        <begin position="6"/>
        <end position="166"/>
    </location>
</feature>
<dbReference type="Proteomes" id="UP000446786">
    <property type="component" value="Unassembled WGS sequence"/>
</dbReference>
<dbReference type="EMBL" id="WTYE01000001">
    <property type="protein sequence ID" value="MXP30874.1"/>
    <property type="molecule type" value="Genomic_DNA"/>
</dbReference>
<dbReference type="Pfam" id="PF13579">
    <property type="entry name" value="Glyco_trans_4_4"/>
    <property type="match status" value="1"/>
</dbReference>
<dbReference type="InterPro" id="IPR001296">
    <property type="entry name" value="Glyco_trans_1"/>
</dbReference>
<evidence type="ECO:0000313" key="5">
    <source>
        <dbReference type="EMBL" id="MXP33634.1"/>
    </source>
</evidence>
<dbReference type="PANTHER" id="PTHR46401">
    <property type="entry name" value="GLYCOSYLTRANSFERASE WBBK-RELATED"/>
    <property type="match status" value="1"/>
</dbReference>
<dbReference type="EMBL" id="WTYE01000001">
    <property type="protein sequence ID" value="MXP33634.1"/>
    <property type="molecule type" value="Genomic_DNA"/>
</dbReference>
<keyword evidence="1 4" id="KW-0808">Transferase</keyword>
<name>A0A845AMN3_9SPHN</name>
<reference evidence="4 6" key="1">
    <citation type="submission" date="2019-12" db="EMBL/GenBank/DDBJ databases">
        <title>Genomic-based taxomic classification of the family Erythrobacteraceae.</title>
        <authorList>
            <person name="Xu L."/>
        </authorList>
    </citation>
    <scope>NUCLEOTIDE SEQUENCE [LARGE SCALE GENOMIC DNA]</scope>
    <source>
        <strain evidence="4 6">JCM 16677</strain>
    </source>
</reference>
<dbReference type="Gene3D" id="3.40.50.2000">
    <property type="entry name" value="Glycogen Phosphorylase B"/>
    <property type="match status" value="2"/>
</dbReference>
<accession>A0A845AMN3</accession>
<organism evidence="4 6">
    <name type="scientific">Parerythrobacter jejuensis</name>
    <dbReference type="NCBI Taxonomy" id="795812"/>
    <lineage>
        <taxon>Bacteria</taxon>
        <taxon>Pseudomonadati</taxon>
        <taxon>Pseudomonadota</taxon>
        <taxon>Alphaproteobacteria</taxon>
        <taxon>Sphingomonadales</taxon>
        <taxon>Erythrobacteraceae</taxon>
        <taxon>Parerythrobacter</taxon>
    </lineage>
</organism>
<evidence type="ECO:0000313" key="4">
    <source>
        <dbReference type="EMBL" id="MXP30874.1"/>
    </source>
</evidence>
<protein>
    <submittedName>
        <fullName evidence="4">Glycosyltransferase</fullName>
    </submittedName>
</protein>
<dbReference type="OrthoDB" id="9790710at2"/>
<dbReference type="GO" id="GO:0009103">
    <property type="term" value="P:lipopolysaccharide biosynthetic process"/>
    <property type="evidence" value="ECO:0007669"/>
    <property type="project" value="TreeGrafter"/>
</dbReference>
<dbReference type="InterPro" id="IPR028098">
    <property type="entry name" value="Glyco_trans_4-like_N"/>
</dbReference>
<gene>
    <name evidence="4" type="ORF">GRI94_03445</name>
    <name evidence="5" type="ORF">GRI94_17535</name>
</gene>
<evidence type="ECO:0000256" key="1">
    <source>
        <dbReference type="ARBA" id="ARBA00022679"/>
    </source>
</evidence>
<evidence type="ECO:0000313" key="6">
    <source>
        <dbReference type="Proteomes" id="UP000446786"/>
    </source>
</evidence>
<feature type="domain" description="Glycosyl transferase family 1" evidence="2">
    <location>
        <begin position="182"/>
        <end position="326"/>
    </location>
</feature>
<proteinExistence type="predicted"/>
<comment type="caution">
    <text evidence="4">The sequence shown here is derived from an EMBL/GenBank/DDBJ whole genome shotgun (WGS) entry which is preliminary data.</text>
</comment>
<dbReference type="Pfam" id="PF00534">
    <property type="entry name" value="Glycos_transf_1"/>
    <property type="match status" value="1"/>
</dbReference>
<keyword evidence="6" id="KW-1185">Reference proteome</keyword>
<dbReference type="AlphaFoldDB" id="A0A845AMN3"/>
<evidence type="ECO:0000259" key="2">
    <source>
        <dbReference type="Pfam" id="PF00534"/>
    </source>
</evidence>